<protein>
    <submittedName>
        <fullName evidence="2">Uncharacterized protein</fullName>
    </submittedName>
</protein>
<evidence type="ECO:0000313" key="3">
    <source>
        <dbReference type="Proteomes" id="UP000809789"/>
    </source>
</evidence>
<gene>
    <name evidence="2" type="ORF">KVT40_002087</name>
</gene>
<evidence type="ECO:0000256" key="1">
    <source>
        <dbReference type="SAM" id="MobiDB-lite"/>
    </source>
</evidence>
<feature type="compositionally biased region" description="Basic and acidic residues" evidence="1">
    <location>
        <begin position="275"/>
        <end position="284"/>
    </location>
</feature>
<feature type="compositionally biased region" description="Acidic residues" evidence="1">
    <location>
        <begin position="598"/>
        <end position="611"/>
    </location>
</feature>
<proteinExistence type="predicted"/>
<reference evidence="2" key="1">
    <citation type="submission" date="2021-07" db="EMBL/GenBank/DDBJ databases">
        <title>Elsinoe batatas strain:CRI-CJ2 Genome sequencing and assembly.</title>
        <authorList>
            <person name="Huang L."/>
        </authorList>
    </citation>
    <scope>NUCLEOTIDE SEQUENCE</scope>
    <source>
        <strain evidence="2">CRI-CJ2</strain>
    </source>
</reference>
<evidence type="ECO:0000313" key="2">
    <source>
        <dbReference type="EMBL" id="KAG8630468.1"/>
    </source>
</evidence>
<feature type="compositionally biased region" description="Low complexity" evidence="1">
    <location>
        <begin position="106"/>
        <end position="122"/>
    </location>
</feature>
<feature type="region of interest" description="Disordered" evidence="1">
    <location>
        <begin position="476"/>
        <end position="496"/>
    </location>
</feature>
<feature type="compositionally biased region" description="Low complexity" evidence="1">
    <location>
        <begin position="357"/>
        <end position="366"/>
    </location>
</feature>
<name>A0A8K0L9A1_9PEZI</name>
<keyword evidence="3" id="KW-1185">Reference proteome</keyword>
<feature type="compositionally biased region" description="Polar residues" evidence="1">
    <location>
        <begin position="320"/>
        <end position="329"/>
    </location>
</feature>
<feature type="region of interest" description="Disordered" evidence="1">
    <location>
        <begin position="222"/>
        <end position="379"/>
    </location>
</feature>
<comment type="caution">
    <text evidence="2">The sequence shown here is derived from an EMBL/GenBank/DDBJ whole genome shotgun (WGS) entry which is preliminary data.</text>
</comment>
<feature type="region of interest" description="Disordered" evidence="1">
    <location>
        <begin position="64"/>
        <end position="92"/>
    </location>
</feature>
<organism evidence="2 3">
    <name type="scientific">Elsinoe batatas</name>
    <dbReference type="NCBI Taxonomy" id="2601811"/>
    <lineage>
        <taxon>Eukaryota</taxon>
        <taxon>Fungi</taxon>
        <taxon>Dikarya</taxon>
        <taxon>Ascomycota</taxon>
        <taxon>Pezizomycotina</taxon>
        <taxon>Dothideomycetes</taxon>
        <taxon>Dothideomycetidae</taxon>
        <taxon>Myriangiales</taxon>
        <taxon>Elsinoaceae</taxon>
        <taxon>Elsinoe</taxon>
    </lineage>
</organism>
<feature type="region of interest" description="Disordered" evidence="1">
    <location>
        <begin position="546"/>
        <end position="614"/>
    </location>
</feature>
<dbReference type="Proteomes" id="UP000809789">
    <property type="component" value="Unassembled WGS sequence"/>
</dbReference>
<dbReference type="AlphaFoldDB" id="A0A8K0L9A1"/>
<dbReference type="OrthoDB" id="10366612at2759"/>
<dbReference type="EMBL" id="JAESVG020000002">
    <property type="protein sequence ID" value="KAG8630468.1"/>
    <property type="molecule type" value="Genomic_DNA"/>
</dbReference>
<sequence>MVPPPRRYRIGPSEASRNLPMFQIPRPAVRPRIIGPRVPSVLEQHSANVATQLWIEANEAQARSQATAPSVPADTPGAAEQVSAPVESDKGEEQLVAAVRSLSISPKAQNAQPARPANPLQQSRPAPRRNKEVDNLGTWFPPNTTADGHYAAQFPDSALQIYSQPTLIPGHPPKPQHTGGNLIQSDGRATRQTVRHNIESHACQASLGVATRASAASAPRFRFTLGPRPKSDQDGASVADTATTEAAPARSVLTLRLGKRKATEESDADGSKPSGDPKRQKTGEEIVPLSQPWKGKRKATEEGDAGESGPLGGGKRQKTGGDNPSTYQPNKGKRKADEEDEGESRNEPKRVRRDHSSSPSESSSSSDDTDTTQTDHRHGDRLIVVLPAFISPLDTAWPQRNRFRPELLFTIPFAVGFRNGRVYRLRDPANPDPDRITAPRRIARTTPDFQIYTAGQRALSPASRQEVIAQEADSPLSVHSFDEDEEPPLSPPLYRDGHRLQARRYPPWHLYRHRRPLREESPSEDGGVPVEEAATAQDATIVEAGHVSGEDAPVEDGPPAVQGDVVESDSADQEQDRPRGRGVRVVLHAGGEQTVYDADAESSEGSEDEDPLALAMKRMERMRLRS</sequence>
<accession>A0A8K0L9A1</accession>
<feature type="region of interest" description="Disordered" evidence="1">
    <location>
        <begin position="104"/>
        <end position="134"/>
    </location>
</feature>